<proteinExistence type="predicted"/>
<feature type="region of interest" description="Disordered" evidence="1">
    <location>
        <begin position="365"/>
        <end position="386"/>
    </location>
</feature>
<feature type="region of interest" description="Disordered" evidence="1">
    <location>
        <begin position="55"/>
        <end position="84"/>
    </location>
</feature>
<protein>
    <recommendedName>
        <fullName evidence="3">DUF6535 domain-containing protein</fullName>
    </recommendedName>
</protein>
<feature type="region of interest" description="Disordered" evidence="1">
    <location>
        <begin position="970"/>
        <end position="996"/>
    </location>
</feature>
<feature type="transmembrane region" description="Helical" evidence="2">
    <location>
        <begin position="169"/>
        <end position="191"/>
    </location>
</feature>
<keyword evidence="2" id="KW-0812">Transmembrane</keyword>
<keyword evidence="2" id="KW-0472">Membrane</keyword>
<evidence type="ECO:0000256" key="1">
    <source>
        <dbReference type="SAM" id="MobiDB-lite"/>
    </source>
</evidence>
<dbReference type="Pfam" id="PF20153">
    <property type="entry name" value="DUF6535"/>
    <property type="match status" value="1"/>
</dbReference>
<reference evidence="4 5" key="1">
    <citation type="journal article" date="2016" name="Mol. Biol. Evol.">
        <title>Comparative Genomics of Early-Diverging Mushroom-Forming Fungi Provides Insights into the Origins of Lignocellulose Decay Capabilities.</title>
        <authorList>
            <person name="Nagy L.G."/>
            <person name="Riley R."/>
            <person name="Tritt A."/>
            <person name="Adam C."/>
            <person name="Daum C."/>
            <person name="Floudas D."/>
            <person name="Sun H."/>
            <person name="Yadav J.S."/>
            <person name="Pangilinan J."/>
            <person name="Larsson K.H."/>
            <person name="Matsuura K."/>
            <person name="Barry K."/>
            <person name="Labutti K."/>
            <person name="Kuo R."/>
            <person name="Ohm R.A."/>
            <person name="Bhattacharya S.S."/>
            <person name="Shirouzu T."/>
            <person name="Yoshinaga Y."/>
            <person name="Martin F.M."/>
            <person name="Grigoriev I.V."/>
            <person name="Hibbett D.S."/>
        </authorList>
    </citation>
    <scope>NUCLEOTIDE SEQUENCE [LARGE SCALE GENOMIC DNA]</scope>
    <source>
        <strain evidence="4 5">HHB10207 ss-3</strain>
    </source>
</reference>
<feature type="domain" description="DUF6535" evidence="3">
    <location>
        <begin position="143"/>
        <end position="298"/>
    </location>
</feature>
<evidence type="ECO:0000313" key="4">
    <source>
        <dbReference type="EMBL" id="KZT32270.1"/>
    </source>
</evidence>
<dbReference type="InterPro" id="IPR045338">
    <property type="entry name" value="DUF6535"/>
</dbReference>
<gene>
    <name evidence="4" type="ORF">SISSUDRAFT_1133257</name>
</gene>
<evidence type="ECO:0000259" key="3">
    <source>
        <dbReference type="Pfam" id="PF20153"/>
    </source>
</evidence>
<dbReference type="EMBL" id="KV428359">
    <property type="protein sequence ID" value="KZT32270.1"/>
    <property type="molecule type" value="Genomic_DNA"/>
</dbReference>
<organism evidence="4 5">
    <name type="scientific">Sistotremastrum suecicum HHB10207 ss-3</name>
    <dbReference type="NCBI Taxonomy" id="1314776"/>
    <lineage>
        <taxon>Eukaryota</taxon>
        <taxon>Fungi</taxon>
        <taxon>Dikarya</taxon>
        <taxon>Basidiomycota</taxon>
        <taxon>Agaricomycotina</taxon>
        <taxon>Agaricomycetes</taxon>
        <taxon>Sistotremastrales</taxon>
        <taxon>Sistotremastraceae</taxon>
        <taxon>Sistotremastrum</taxon>
    </lineage>
</organism>
<keyword evidence="2" id="KW-1133">Transmembrane helix</keyword>
<keyword evidence="5" id="KW-1185">Reference proteome</keyword>
<dbReference type="STRING" id="1314776.A0A165XK19"/>
<feature type="transmembrane region" description="Helical" evidence="2">
    <location>
        <begin position="211"/>
        <end position="235"/>
    </location>
</feature>
<evidence type="ECO:0000256" key="2">
    <source>
        <dbReference type="SAM" id="Phobius"/>
    </source>
</evidence>
<feature type="transmembrane region" description="Helical" evidence="2">
    <location>
        <begin position="308"/>
        <end position="329"/>
    </location>
</feature>
<accession>A0A165XK19</accession>
<feature type="transmembrane region" description="Helical" evidence="2">
    <location>
        <begin position="270"/>
        <end position="296"/>
    </location>
</feature>
<evidence type="ECO:0000313" key="5">
    <source>
        <dbReference type="Proteomes" id="UP000076798"/>
    </source>
</evidence>
<name>A0A165XK19_9AGAM</name>
<sequence>MIRTHPQPAELRYMSFVIWTSLYDETQSRSEGSVEALTGGLIVATSFSHTLIPHPSLSTHHLRPSSLHSQNSTPPKEAPAATSSDLAPMFGQMLELMREQNKMMAEQGKTLKEHSTMLETLKTDALKNDQPFEKRSLKDRLTWGILRKEAVAKAKEKVDEWKDLMQLSLVFNAIFLTVVTAFIAPVIQAFAATPTNSASGSSSKPSLPPLTTQFVALFFYLALIVSILNAVLCVLGMQWASRLLAIPLGKDDLERTLAHEKRRALAEGKLLPLMGVLFWTLLLSIGFFIVGLLIQVWALSFSCSSPSFVLVVAAAISTGLSVIILGVILSTTYHAAITDNSPFESPLSAAMRPALQWFRSHIQRKDAPKTSVKDEGAPETPKKSVDELIRTEETDSDSVKALKTYARLVLNTTDAEVLERTVPSFEIVEWYSAGDTLWDVFSAVRERFLATDTSFRVKETVHKQVVYCREWSGWTDEYGRWRSDLEGNAITRWCRDQCKDLVDRSHESHRQFFPAFVFFTSLDPHNKDLRGYPWEQSYEESVARVLSSFDQNGELGDRWDVFYSAVIECSSLLEDDRLVDVTRILSSGDRSSILRSLLRNPWYVWDGIKDIVALITGGNEIAVLEEMAEFFSNLPDIKPVDDDLLVIHFLESLIPSLPPTFTVPQSFNLIPTLTLLLRYQSRIEDSLLRYSDTLLYFLDHGGLKQLSSLRPAHDFFQLCLTQSSNDQLDTVSDRARFYLSEHHEAFTPLPGPSDQELEDLVNALVAYKESMSSQHLQESFVDAALGCDCLIREQKKNEVQGILLRVGYLPILEAFIRDPRLRLKHISSLVLLTKEEEEHTYLRDLSPAITDPSLSDHPDACQRIIELLAFLLQHLPSDFTVPREFDLSQTFSLFMRTWPDRDTWRKFSDTLIQYLDHGALEALSDNSSVQPFLDLCVQPSLEMMLDWDREQRTSNSTSKRAAELRKKLHELDAAQSSPEGTRLDDGANPPESMNEIREPHRTVMPRVWQAFVSGLGGLVRLQRNERKARGGDLELALQYPSGS</sequence>
<dbReference type="AlphaFoldDB" id="A0A165XK19"/>
<dbReference type="Proteomes" id="UP000076798">
    <property type="component" value="Unassembled WGS sequence"/>
</dbReference>